<comment type="pathway">
    <text evidence="1 9">Cofactor biosynthesis; (R)-pantothenate biosynthesis; (R)-pantothenate from (R)-pantoate and beta-alanine: step 1/1.</text>
</comment>
<dbReference type="GO" id="GO:0004592">
    <property type="term" value="F:pantoate-beta-alanine ligase activity"/>
    <property type="evidence" value="ECO:0007669"/>
    <property type="project" value="UniProtKB-UniRule"/>
</dbReference>
<dbReference type="SUPFAM" id="SSF52374">
    <property type="entry name" value="Nucleotidylyl transferase"/>
    <property type="match status" value="1"/>
</dbReference>
<evidence type="ECO:0000256" key="5">
    <source>
        <dbReference type="ARBA" id="ARBA00022655"/>
    </source>
</evidence>
<dbReference type="NCBIfam" id="TIGR00018">
    <property type="entry name" value="panC"/>
    <property type="match status" value="1"/>
</dbReference>
<feature type="binding site" evidence="9">
    <location>
        <begin position="147"/>
        <end position="150"/>
    </location>
    <ligand>
        <name>ATP</name>
        <dbReference type="ChEBI" id="CHEBI:30616"/>
    </ligand>
</feature>
<dbReference type="AlphaFoldDB" id="A0AB39BTM3"/>
<evidence type="ECO:0000256" key="1">
    <source>
        <dbReference type="ARBA" id="ARBA00004990"/>
    </source>
</evidence>
<dbReference type="FunFam" id="3.30.1300.10:FF:000001">
    <property type="entry name" value="Pantothenate synthetase"/>
    <property type="match status" value="1"/>
</dbReference>
<feature type="binding site" evidence="9">
    <location>
        <position position="61"/>
    </location>
    <ligand>
        <name>(R)-pantoate</name>
        <dbReference type="ChEBI" id="CHEBI:15980"/>
    </ligand>
</feature>
<dbReference type="Gene3D" id="3.30.1300.10">
    <property type="entry name" value="Pantoate-beta-alanine ligase, C-terminal domain"/>
    <property type="match status" value="1"/>
</dbReference>
<comment type="subcellular location">
    <subcellularLocation>
        <location evidence="9">Cytoplasm</location>
    </subcellularLocation>
</comment>
<evidence type="ECO:0000256" key="4">
    <source>
        <dbReference type="ARBA" id="ARBA00022598"/>
    </source>
</evidence>
<dbReference type="GO" id="GO:0005524">
    <property type="term" value="F:ATP binding"/>
    <property type="evidence" value="ECO:0007669"/>
    <property type="project" value="UniProtKB-KW"/>
</dbReference>
<comment type="similarity">
    <text evidence="2 9">Belongs to the pantothenate synthetase family.</text>
</comment>
<dbReference type="PANTHER" id="PTHR21299:SF1">
    <property type="entry name" value="PANTOATE--BETA-ALANINE LIGASE"/>
    <property type="match status" value="1"/>
</dbReference>
<sequence length="283" mass="31957">MKIVQEIPALKTEIRSYKQQNQTIGFVPTMGFLHEGHMSLLEEARKHHDKVVLSIFVNPLQFGPTEDLDRYPRDFKGDEQIANELGVDLLFYPSVEEMYPTTPSMTIHVTQGVNVLCGASRPGHFDGVTTVVMKLFMLVQPDKAYFGQKDAQQVAVITNMVNMFNVPVEIVPCPTIREDDGLAKSSRNVYLSELERLEAPSIYKTLHEAALILDEGETDPSRIIKFVQNKLQELPLAEIDYIELLAYPSLQEVEEIKEAIVLAVALKYKKARLIDNVIVNKGE</sequence>
<dbReference type="FunFam" id="3.40.50.620:FF:000013">
    <property type="entry name" value="Pantothenate synthetase"/>
    <property type="match status" value="1"/>
</dbReference>
<dbReference type="PANTHER" id="PTHR21299">
    <property type="entry name" value="CYTIDYLATE KINASE/PANTOATE-BETA-ALANINE LIGASE"/>
    <property type="match status" value="1"/>
</dbReference>
<evidence type="ECO:0000256" key="3">
    <source>
        <dbReference type="ARBA" id="ARBA00022490"/>
    </source>
</evidence>
<dbReference type="EMBL" id="CP162551">
    <property type="protein sequence ID" value="XDI37099.1"/>
    <property type="molecule type" value="Genomic_DNA"/>
</dbReference>
<keyword evidence="6 9" id="KW-0547">Nucleotide-binding</keyword>
<evidence type="ECO:0000313" key="10">
    <source>
        <dbReference type="EMBL" id="XDI37099.1"/>
    </source>
</evidence>
<evidence type="ECO:0000256" key="6">
    <source>
        <dbReference type="ARBA" id="ARBA00022741"/>
    </source>
</evidence>
<comment type="catalytic activity">
    <reaction evidence="8 9">
        <text>(R)-pantoate + beta-alanine + ATP = (R)-pantothenate + AMP + diphosphate + H(+)</text>
        <dbReference type="Rhea" id="RHEA:10912"/>
        <dbReference type="ChEBI" id="CHEBI:15378"/>
        <dbReference type="ChEBI" id="CHEBI:15980"/>
        <dbReference type="ChEBI" id="CHEBI:29032"/>
        <dbReference type="ChEBI" id="CHEBI:30616"/>
        <dbReference type="ChEBI" id="CHEBI:33019"/>
        <dbReference type="ChEBI" id="CHEBI:57966"/>
        <dbReference type="ChEBI" id="CHEBI:456215"/>
        <dbReference type="EC" id="6.3.2.1"/>
    </reaction>
</comment>
<protein>
    <recommendedName>
        <fullName evidence="9">Pantothenate synthetase</fullName>
        <shortName evidence="9">PS</shortName>
        <ecNumber evidence="9">6.3.2.1</ecNumber>
    </recommendedName>
    <alternativeName>
        <fullName evidence="9">Pantoate--beta-alanine ligase</fullName>
    </alternativeName>
    <alternativeName>
        <fullName evidence="9">Pantoate-activating enzyme</fullName>
    </alternativeName>
</protein>
<dbReference type="InterPro" id="IPR003721">
    <property type="entry name" value="Pantoate_ligase"/>
</dbReference>
<comment type="subunit">
    <text evidence="9">Homodimer.</text>
</comment>
<dbReference type="CDD" id="cd00560">
    <property type="entry name" value="PanC"/>
    <property type="match status" value="1"/>
</dbReference>
<keyword evidence="4 9" id="KW-0436">Ligase</keyword>
<evidence type="ECO:0000256" key="2">
    <source>
        <dbReference type="ARBA" id="ARBA00009256"/>
    </source>
</evidence>
<accession>A0AB39BTM3</accession>
<reference evidence="10" key="1">
    <citation type="submission" date="2024-07" db="EMBL/GenBank/DDBJ databases">
        <title>Identification and characteristics of an arsenic-resistant bacterial isolate, which belongs to a novel species.</title>
        <authorList>
            <person name="Juszczyk A."/>
            <person name="Kowalczyk A."/>
            <person name="Was K."/>
            <person name="Kosowicz W."/>
            <person name="Budzyn A."/>
            <person name="Latowski D."/>
        </authorList>
    </citation>
    <scope>NUCLEOTIDE SEQUENCE</scope>
    <source>
        <strain evidence="10">As8PL</strain>
    </source>
</reference>
<keyword evidence="7 9" id="KW-0067">ATP-binding</keyword>
<dbReference type="GO" id="GO:0015940">
    <property type="term" value="P:pantothenate biosynthetic process"/>
    <property type="evidence" value="ECO:0007669"/>
    <property type="project" value="UniProtKB-UniRule"/>
</dbReference>
<dbReference type="InterPro" id="IPR014729">
    <property type="entry name" value="Rossmann-like_a/b/a_fold"/>
</dbReference>
<feature type="binding site" evidence="9">
    <location>
        <position position="61"/>
    </location>
    <ligand>
        <name>beta-alanine</name>
        <dbReference type="ChEBI" id="CHEBI:57966"/>
    </ligand>
</feature>
<proteinExistence type="inferred from homology"/>
<feature type="binding site" evidence="9">
    <location>
        <position position="153"/>
    </location>
    <ligand>
        <name>(R)-pantoate</name>
        <dbReference type="ChEBI" id="CHEBI:15980"/>
    </ligand>
</feature>
<dbReference type="Gene3D" id="3.40.50.620">
    <property type="entry name" value="HUPs"/>
    <property type="match status" value="1"/>
</dbReference>
<dbReference type="GO" id="GO:0005829">
    <property type="term" value="C:cytosol"/>
    <property type="evidence" value="ECO:0007669"/>
    <property type="project" value="TreeGrafter"/>
</dbReference>
<evidence type="ECO:0000256" key="7">
    <source>
        <dbReference type="ARBA" id="ARBA00022840"/>
    </source>
</evidence>
<dbReference type="EC" id="6.3.2.1" evidence="9"/>
<dbReference type="Pfam" id="PF02569">
    <property type="entry name" value="Pantoate_ligase"/>
    <property type="match status" value="1"/>
</dbReference>
<dbReference type="InterPro" id="IPR004821">
    <property type="entry name" value="Cyt_trans-like"/>
</dbReference>
<dbReference type="NCBIfam" id="TIGR00125">
    <property type="entry name" value="cyt_tran_rel"/>
    <property type="match status" value="1"/>
</dbReference>
<dbReference type="HAMAP" id="MF_00158">
    <property type="entry name" value="PanC"/>
    <property type="match status" value="1"/>
</dbReference>
<feature type="active site" description="Proton donor" evidence="9">
    <location>
        <position position="37"/>
    </location>
</feature>
<name>A0AB39BTM3_9BACI</name>
<dbReference type="RefSeq" id="WP_368504476.1">
    <property type="nucleotide sequence ID" value="NZ_CP162551.1"/>
</dbReference>
<feature type="binding site" evidence="9">
    <location>
        <begin position="30"/>
        <end position="37"/>
    </location>
    <ligand>
        <name>ATP</name>
        <dbReference type="ChEBI" id="CHEBI:30616"/>
    </ligand>
</feature>
<evidence type="ECO:0000256" key="9">
    <source>
        <dbReference type="HAMAP-Rule" id="MF_00158"/>
    </source>
</evidence>
<feature type="binding site" evidence="9">
    <location>
        <begin position="184"/>
        <end position="187"/>
    </location>
    <ligand>
        <name>ATP</name>
        <dbReference type="ChEBI" id="CHEBI:30616"/>
    </ligand>
</feature>
<organism evidence="10">
    <name type="scientific">Alkalihalophilus sp. As8PL</name>
    <dbReference type="NCBI Taxonomy" id="3237103"/>
    <lineage>
        <taxon>Bacteria</taxon>
        <taxon>Bacillati</taxon>
        <taxon>Bacillota</taxon>
        <taxon>Bacilli</taxon>
        <taxon>Bacillales</taxon>
        <taxon>Bacillaceae</taxon>
        <taxon>Alkalihalophilus</taxon>
    </lineage>
</organism>
<dbReference type="InterPro" id="IPR042176">
    <property type="entry name" value="Pantoate_ligase_C"/>
</dbReference>
<gene>
    <name evidence="9 10" type="primary">panC</name>
    <name evidence="10" type="ORF">AB3N04_01945</name>
</gene>
<comment type="function">
    <text evidence="9">Catalyzes the condensation of pantoate with beta-alanine in an ATP-dependent reaction via a pantoyl-adenylate intermediate.</text>
</comment>
<keyword evidence="5 9" id="KW-0566">Pantothenate biosynthesis</keyword>
<evidence type="ECO:0000256" key="8">
    <source>
        <dbReference type="ARBA" id="ARBA00048258"/>
    </source>
</evidence>
<feature type="binding site" evidence="9">
    <location>
        <position position="176"/>
    </location>
    <ligand>
        <name>ATP</name>
        <dbReference type="ChEBI" id="CHEBI:30616"/>
    </ligand>
</feature>
<comment type="miscellaneous">
    <text evidence="9">The reaction proceeds by a bi uni uni bi ping pong mechanism.</text>
</comment>
<keyword evidence="3 9" id="KW-0963">Cytoplasm</keyword>